<evidence type="ECO:0000313" key="7">
    <source>
        <dbReference type="EMBL" id="RYR05353.1"/>
    </source>
</evidence>
<dbReference type="InterPro" id="IPR006909">
    <property type="entry name" value="Rad21/Rec8_C_eu"/>
</dbReference>
<dbReference type="InterPro" id="IPR039781">
    <property type="entry name" value="Rad21/Rec8-like"/>
</dbReference>
<dbReference type="GO" id="GO:0005634">
    <property type="term" value="C:nucleus"/>
    <property type="evidence" value="ECO:0007669"/>
    <property type="project" value="UniProtKB-SubCell"/>
</dbReference>
<evidence type="ECO:0000313" key="8">
    <source>
        <dbReference type="Proteomes" id="UP000289738"/>
    </source>
</evidence>
<comment type="caution">
    <text evidence="7">The sequence shown here is derived from an EMBL/GenBank/DDBJ whole genome shotgun (WGS) entry which is preliminary data.</text>
</comment>
<dbReference type="InterPro" id="IPR023093">
    <property type="entry name" value="ScpA-like_C"/>
</dbReference>
<evidence type="ECO:0000259" key="6">
    <source>
        <dbReference type="Pfam" id="PF04825"/>
    </source>
</evidence>
<evidence type="ECO:0000256" key="3">
    <source>
        <dbReference type="ARBA" id="ARBA00023242"/>
    </source>
</evidence>
<dbReference type="Proteomes" id="UP000289738">
    <property type="component" value="Chromosome B06"/>
</dbReference>
<accession>A0A444YTU2</accession>
<evidence type="ECO:0000256" key="1">
    <source>
        <dbReference type="ARBA" id="ARBA00004123"/>
    </source>
</evidence>
<feature type="compositionally biased region" description="Basic and acidic residues" evidence="4">
    <location>
        <begin position="355"/>
        <end position="364"/>
    </location>
</feature>
<feature type="domain" description="Rad21/Rec8-like protein C-terminal eukaryotic" evidence="5">
    <location>
        <begin position="689"/>
        <end position="740"/>
    </location>
</feature>
<feature type="compositionally biased region" description="Basic and acidic residues" evidence="4">
    <location>
        <begin position="322"/>
        <end position="336"/>
    </location>
</feature>
<sequence length="754" mass="84522">MATLIFWYDFCKVYPLFRTRQTPKATIHHLLPSLSNPTHIGFNSFFFLSSSHTYTDDADENARLLWRPLDSLAVVRSGSGELKRGPRFSDFLNFLFLWNQRAKGRQEHQYFATNIWNKERVCPLATVWIAAHLQHRLKKSHYTSTNIPSTIEHIMDPGAPVALRLSGHLLLGIVRIYSKKVDYLVHDCSVVLTSLNKAFASIQLNLPEDARKAPVQSITLPETFDLDAVNLDDEPDHNRIEDKHQKNQEDITIPDQMVMEQFIVVSFDEDIRMDSSNTEVLPDSGVGQMEEDIILQSPLKNAGFQDGGPSIQRESPTTPHSAGDRPHNVQDPEVTRDVGPGDTTSPQAAQPTPEILRDANDARNVENPLVYPNPEDKDTVPSGDLDETMKEKDHIPEMMDVDPEGIPAPSEQHLGPQTPVTSHGDASDAQVFVGHSSPLVLRESPPIQQHPKRGRKRKQFFDDPIVLTNRFMRGALNNPQDILKKRREAPSSALGTWKLNNIQRKEQMFDQPLLTGICKDHIDISKREYICSKPHLVISEEDHEDVGIARTSSPTNQIPEEPRPVTPVAVSIASPVLDREIEHIRLNVAASPPHMVPSHDVGVEINIEGEGEGSGNVGRDDMSSISAQNLRSVSVSPERTNIATGNSLFWKWTTTHQPVCKVQVKVSICLRGLAEFFKSRIAPILEDPAEDLSLNKILEGKTRRISACMFYSILVLKSYGHIDVHQEQPYGDISLNLTPSLNYGSRDKKSVGFW</sequence>
<evidence type="ECO:0000259" key="5">
    <source>
        <dbReference type="Pfam" id="PF04824"/>
    </source>
</evidence>
<protein>
    <recommendedName>
        <fullName evidence="9">Rad21/Rec8-like protein N-terminal domain-containing protein</fullName>
    </recommendedName>
</protein>
<feature type="region of interest" description="Disordered" evidence="4">
    <location>
        <begin position="300"/>
        <end position="387"/>
    </location>
</feature>
<evidence type="ECO:0008006" key="9">
    <source>
        <dbReference type="Google" id="ProtNLM"/>
    </source>
</evidence>
<keyword evidence="8" id="KW-1185">Reference proteome</keyword>
<dbReference type="EMBL" id="SDMP01000016">
    <property type="protein sequence ID" value="RYR05353.1"/>
    <property type="molecule type" value="Genomic_DNA"/>
</dbReference>
<dbReference type="AlphaFoldDB" id="A0A444YTU2"/>
<dbReference type="GO" id="GO:0007062">
    <property type="term" value="P:sister chromatid cohesion"/>
    <property type="evidence" value="ECO:0007669"/>
    <property type="project" value="InterPro"/>
</dbReference>
<dbReference type="SUPFAM" id="SSF46785">
    <property type="entry name" value="Winged helix' DNA-binding domain"/>
    <property type="match status" value="1"/>
</dbReference>
<reference evidence="7 8" key="1">
    <citation type="submission" date="2019-01" db="EMBL/GenBank/DDBJ databases">
        <title>Sequencing of cultivated peanut Arachis hypogaea provides insights into genome evolution and oil improvement.</title>
        <authorList>
            <person name="Chen X."/>
        </authorList>
    </citation>
    <scope>NUCLEOTIDE SEQUENCE [LARGE SCALE GENOMIC DNA]</scope>
    <source>
        <strain evidence="8">cv. Fuhuasheng</strain>
        <tissue evidence="7">Leaves</tissue>
    </source>
</reference>
<name>A0A444YTU2_ARAHY</name>
<feature type="domain" description="Rad21/Rec8-like protein N-terminal" evidence="6">
    <location>
        <begin position="121"/>
        <end position="212"/>
    </location>
</feature>
<dbReference type="InterPro" id="IPR006910">
    <property type="entry name" value="Rad21_Rec8_N"/>
</dbReference>
<proteinExistence type="inferred from homology"/>
<comment type="subcellular location">
    <subcellularLocation>
        <location evidence="1">Nucleus</location>
    </subcellularLocation>
</comment>
<dbReference type="InterPro" id="IPR036390">
    <property type="entry name" value="WH_DNA-bd_sf"/>
</dbReference>
<organism evidence="7 8">
    <name type="scientific">Arachis hypogaea</name>
    <name type="common">Peanut</name>
    <dbReference type="NCBI Taxonomy" id="3818"/>
    <lineage>
        <taxon>Eukaryota</taxon>
        <taxon>Viridiplantae</taxon>
        <taxon>Streptophyta</taxon>
        <taxon>Embryophyta</taxon>
        <taxon>Tracheophyta</taxon>
        <taxon>Spermatophyta</taxon>
        <taxon>Magnoliopsida</taxon>
        <taxon>eudicotyledons</taxon>
        <taxon>Gunneridae</taxon>
        <taxon>Pentapetalae</taxon>
        <taxon>rosids</taxon>
        <taxon>fabids</taxon>
        <taxon>Fabales</taxon>
        <taxon>Fabaceae</taxon>
        <taxon>Papilionoideae</taxon>
        <taxon>50 kb inversion clade</taxon>
        <taxon>dalbergioids sensu lato</taxon>
        <taxon>Dalbergieae</taxon>
        <taxon>Pterocarpus clade</taxon>
        <taxon>Arachis</taxon>
    </lineage>
</organism>
<dbReference type="Pfam" id="PF04825">
    <property type="entry name" value="Rad21_Rec8_N"/>
    <property type="match status" value="1"/>
</dbReference>
<keyword evidence="3" id="KW-0539">Nucleus</keyword>
<evidence type="ECO:0000256" key="2">
    <source>
        <dbReference type="ARBA" id="ARBA00009870"/>
    </source>
</evidence>
<dbReference type="PANTHER" id="PTHR12585:SF55">
    <property type="entry name" value="SISTER CHROMATID COHESION 1 PROTEIN 3"/>
    <property type="match status" value="1"/>
</dbReference>
<dbReference type="Gene3D" id="1.10.10.580">
    <property type="entry name" value="Structural maintenance of chromosome 1. Chain E"/>
    <property type="match status" value="1"/>
</dbReference>
<dbReference type="GO" id="GO:0008278">
    <property type="term" value="C:cohesin complex"/>
    <property type="evidence" value="ECO:0007669"/>
    <property type="project" value="InterPro"/>
</dbReference>
<dbReference type="Pfam" id="PF04824">
    <property type="entry name" value="Rad21_Rec8"/>
    <property type="match status" value="1"/>
</dbReference>
<dbReference type="GO" id="GO:0003682">
    <property type="term" value="F:chromatin binding"/>
    <property type="evidence" value="ECO:0007669"/>
    <property type="project" value="TreeGrafter"/>
</dbReference>
<dbReference type="GO" id="GO:1990414">
    <property type="term" value="P:replication-born double-strand break repair via sister chromatid exchange"/>
    <property type="evidence" value="ECO:0007669"/>
    <property type="project" value="TreeGrafter"/>
</dbReference>
<comment type="similarity">
    <text evidence="2">Belongs to the rad21 family.</text>
</comment>
<gene>
    <name evidence="7" type="ORF">Ahy_B06g085224</name>
</gene>
<dbReference type="STRING" id="3818.A0A444YTU2"/>
<feature type="region of interest" description="Disordered" evidence="4">
    <location>
        <begin position="400"/>
        <end position="425"/>
    </location>
</feature>
<dbReference type="CDD" id="cd21793">
    <property type="entry name" value="Rad21_Rec8_M_AtSYN1-like"/>
    <property type="match status" value="1"/>
</dbReference>
<dbReference type="PANTHER" id="PTHR12585">
    <property type="entry name" value="SCC1 / RAD21 FAMILY MEMBER"/>
    <property type="match status" value="1"/>
</dbReference>
<evidence type="ECO:0000256" key="4">
    <source>
        <dbReference type="SAM" id="MobiDB-lite"/>
    </source>
</evidence>